<name>A0ABS2CDX4_9NEIS</name>
<comment type="caution">
    <text evidence="2">The sequence shown here is derived from an EMBL/GenBank/DDBJ whole genome shotgun (WGS) entry which is preliminary data.</text>
</comment>
<dbReference type="Pfam" id="PF10082">
    <property type="entry name" value="BBP2_2"/>
    <property type="match status" value="1"/>
</dbReference>
<evidence type="ECO:0000256" key="1">
    <source>
        <dbReference type="SAM" id="SignalP"/>
    </source>
</evidence>
<dbReference type="Proteomes" id="UP001195660">
    <property type="component" value="Unassembled WGS sequence"/>
</dbReference>
<feature type="chain" id="PRO_5046699025" evidence="1">
    <location>
        <begin position="20"/>
        <end position="390"/>
    </location>
</feature>
<reference evidence="2 3" key="1">
    <citation type="submission" date="2019-11" db="EMBL/GenBank/DDBJ databases">
        <title>Novel Deefgea species.</title>
        <authorList>
            <person name="Han J.-H."/>
        </authorList>
    </citation>
    <scope>NUCLEOTIDE SEQUENCE [LARGE SCALE GENOMIC DNA]</scope>
    <source>
        <strain evidence="2 3">LMG 24817</strain>
    </source>
</reference>
<sequence length="390" mass="44380">MLRKNLVLLSALALGNAQAAYDSEDTVKLFADLAYVYDSNVFRLSDKQENNSTRRHQQKSDSSITAGFGGRVDLPLSRQNVYATANVSYRNYQVFDELNGPAWDVGLGWNWVVGNQWSGTLTASTSSELSSFDDVRVSVVDTVKKDRFTWSANYQLLSNWALLANARYIQEDHDVRKYQNANDRLLGGGVRYTSDRGFSVTLLHSWSEHNYEEDLIIPAHLRGYREQDTSLALSWPVTEKFNANLNIGYNQWTSDFNSTKSTKPTGSLDLLWKVTPKTTLSAGAGQNFDSFGSNFVGRDLERTAYVKADWAITDKSKLAALYKYRQLETQLASGRITQDSEYDMFRLSFDYKILRSMLIRSFVEFGSRDEKINQFDYTDEQVGVSVKYDF</sequence>
<feature type="signal peptide" evidence="1">
    <location>
        <begin position="1"/>
        <end position="19"/>
    </location>
</feature>
<keyword evidence="1" id="KW-0732">Signal</keyword>
<dbReference type="EMBL" id="WOFE01000006">
    <property type="protein sequence ID" value="MBM5572338.1"/>
    <property type="molecule type" value="Genomic_DNA"/>
</dbReference>
<evidence type="ECO:0000313" key="2">
    <source>
        <dbReference type="EMBL" id="MBM5572338.1"/>
    </source>
</evidence>
<dbReference type="SUPFAM" id="SSF56935">
    <property type="entry name" value="Porins"/>
    <property type="match status" value="1"/>
</dbReference>
<dbReference type="InterPro" id="IPR018759">
    <property type="entry name" value="BBP2_2"/>
</dbReference>
<evidence type="ECO:0000313" key="3">
    <source>
        <dbReference type="Proteomes" id="UP001195660"/>
    </source>
</evidence>
<accession>A0ABS2CDX4</accession>
<dbReference type="RefSeq" id="WP_203571666.1">
    <property type="nucleotide sequence ID" value="NZ_WOFE01000006.1"/>
</dbReference>
<organism evidence="2 3">
    <name type="scientific">Deefgea chitinilytica</name>
    <dbReference type="NCBI Taxonomy" id="570276"/>
    <lineage>
        <taxon>Bacteria</taxon>
        <taxon>Pseudomonadati</taxon>
        <taxon>Pseudomonadota</taxon>
        <taxon>Betaproteobacteria</taxon>
        <taxon>Neisseriales</taxon>
        <taxon>Chitinibacteraceae</taxon>
        <taxon>Deefgea</taxon>
    </lineage>
</organism>
<proteinExistence type="predicted"/>
<gene>
    <name evidence="2" type="ORF">GM173_12240</name>
</gene>
<protein>
    <submittedName>
        <fullName evidence="2">Outer membrane beta-barrel protein</fullName>
    </submittedName>
</protein>
<keyword evidence="3" id="KW-1185">Reference proteome</keyword>